<dbReference type="AlphaFoldDB" id="X1ISR4"/>
<dbReference type="InterPro" id="IPR004593">
    <property type="entry name" value="SbcD"/>
</dbReference>
<evidence type="ECO:0000256" key="3">
    <source>
        <dbReference type="ARBA" id="ARBA00022839"/>
    </source>
</evidence>
<feature type="non-terminal residue" evidence="5">
    <location>
        <position position="266"/>
    </location>
</feature>
<keyword evidence="3" id="KW-0269">Exonuclease</keyword>
<dbReference type="InterPro" id="IPR004843">
    <property type="entry name" value="Calcineurin-like_PHP"/>
</dbReference>
<feature type="non-terminal residue" evidence="5">
    <location>
        <position position="1"/>
    </location>
</feature>
<dbReference type="Pfam" id="PF00149">
    <property type="entry name" value="Metallophos"/>
    <property type="match status" value="1"/>
</dbReference>
<name>X1ISR4_9ZZZZ</name>
<keyword evidence="1" id="KW-0540">Nuclease</keyword>
<proteinExistence type="predicted"/>
<evidence type="ECO:0000259" key="4">
    <source>
        <dbReference type="Pfam" id="PF00149"/>
    </source>
</evidence>
<dbReference type="GO" id="GO:0008408">
    <property type="term" value="F:3'-5' exonuclease activity"/>
    <property type="evidence" value="ECO:0007669"/>
    <property type="project" value="InterPro"/>
</dbReference>
<dbReference type="InterPro" id="IPR041796">
    <property type="entry name" value="Mre11_N"/>
</dbReference>
<dbReference type="EMBL" id="BARU01029633">
    <property type="protein sequence ID" value="GAH69149.1"/>
    <property type="molecule type" value="Genomic_DNA"/>
</dbReference>
<comment type="caution">
    <text evidence="5">The sequence shown here is derived from an EMBL/GenBank/DDBJ whole genome shotgun (WGS) entry which is preliminary data.</text>
</comment>
<dbReference type="Gene3D" id="3.60.21.10">
    <property type="match status" value="1"/>
</dbReference>
<dbReference type="CDD" id="cd00840">
    <property type="entry name" value="MPP_Mre11_N"/>
    <property type="match status" value="1"/>
</dbReference>
<keyword evidence="2" id="KW-0378">Hydrolase</keyword>
<dbReference type="PANTHER" id="PTHR30337">
    <property type="entry name" value="COMPONENT OF ATP-DEPENDENT DSDNA EXONUCLEASE"/>
    <property type="match status" value="1"/>
</dbReference>
<dbReference type="SUPFAM" id="SSF56300">
    <property type="entry name" value="Metallo-dependent phosphatases"/>
    <property type="match status" value="1"/>
</dbReference>
<reference evidence="5" key="1">
    <citation type="journal article" date="2014" name="Front. Microbiol.">
        <title>High frequency of phylogenetically diverse reductive dehalogenase-homologous genes in deep subseafloor sedimentary metagenomes.</title>
        <authorList>
            <person name="Kawai M."/>
            <person name="Futagami T."/>
            <person name="Toyoda A."/>
            <person name="Takaki Y."/>
            <person name="Nishi S."/>
            <person name="Hori S."/>
            <person name="Arai W."/>
            <person name="Tsubouchi T."/>
            <person name="Morono Y."/>
            <person name="Uchiyama I."/>
            <person name="Ito T."/>
            <person name="Fujiyama A."/>
            <person name="Inagaki F."/>
            <person name="Takami H."/>
        </authorList>
    </citation>
    <scope>NUCLEOTIDE SEQUENCE</scope>
    <source>
        <strain evidence="5">Expedition CK06-06</strain>
    </source>
</reference>
<protein>
    <recommendedName>
        <fullName evidence="4">Calcineurin-like phosphoesterase domain-containing protein</fullName>
    </recommendedName>
</protein>
<evidence type="ECO:0000256" key="1">
    <source>
        <dbReference type="ARBA" id="ARBA00022722"/>
    </source>
</evidence>
<accession>X1ISR4</accession>
<dbReference type="GO" id="GO:0006259">
    <property type="term" value="P:DNA metabolic process"/>
    <property type="evidence" value="ECO:0007669"/>
    <property type="project" value="InterPro"/>
</dbReference>
<organism evidence="5">
    <name type="scientific">marine sediment metagenome</name>
    <dbReference type="NCBI Taxonomy" id="412755"/>
    <lineage>
        <taxon>unclassified sequences</taxon>
        <taxon>metagenomes</taxon>
        <taxon>ecological metagenomes</taxon>
    </lineage>
</organism>
<sequence>TLEQVLDQAFELGIDAVLFAGDAYRTNRPTPTQERELARHIERIGRARVPLVMIVGNHDLPPGPGQASAIEVFRTLKLPNIHVIDRPEMIRIETRRGPLQVVCIPYPTRHKLFTREDVRQLSEDRIRQMMEEILTQFITNEIEKKNPSEPLVILAHLAVSEANLSGTERMMLLAEEPKLLPSALTQSGIDYAALGHIHRFQDLSRGEQPPVVYPGALERIDFGEEKDKKGFVIVDVEPGRGRYQFFPLACRSFVTIEIDLTEEDNP</sequence>
<feature type="domain" description="Calcineurin-like phosphoesterase" evidence="4">
    <location>
        <begin position="2"/>
        <end position="199"/>
    </location>
</feature>
<evidence type="ECO:0000313" key="5">
    <source>
        <dbReference type="EMBL" id="GAH69149.1"/>
    </source>
</evidence>
<evidence type="ECO:0000256" key="2">
    <source>
        <dbReference type="ARBA" id="ARBA00022801"/>
    </source>
</evidence>
<gene>
    <name evidence="5" type="ORF">S03H2_47105</name>
</gene>
<dbReference type="GO" id="GO:0004519">
    <property type="term" value="F:endonuclease activity"/>
    <property type="evidence" value="ECO:0007669"/>
    <property type="project" value="InterPro"/>
</dbReference>
<dbReference type="PANTHER" id="PTHR30337:SF0">
    <property type="entry name" value="NUCLEASE SBCCD SUBUNIT D"/>
    <property type="match status" value="1"/>
</dbReference>
<dbReference type="InterPro" id="IPR050535">
    <property type="entry name" value="DNA_Repair-Maintenance_Comp"/>
</dbReference>
<dbReference type="InterPro" id="IPR029052">
    <property type="entry name" value="Metallo-depent_PP-like"/>
</dbReference>
<dbReference type="NCBIfam" id="TIGR00619">
    <property type="entry name" value="sbcd"/>
    <property type="match status" value="1"/>
</dbReference>